<comment type="caution">
    <text evidence="3">The sequence shown here is derived from an EMBL/GenBank/DDBJ whole genome shotgun (WGS) entry which is preliminary data.</text>
</comment>
<feature type="transmembrane region" description="Helical" evidence="2">
    <location>
        <begin position="12"/>
        <end position="31"/>
    </location>
</feature>
<keyword evidence="4" id="KW-1185">Reference proteome</keyword>
<feature type="transmembrane region" description="Helical" evidence="2">
    <location>
        <begin position="164"/>
        <end position="185"/>
    </location>
</feature>
<evidence type="ECO:0000313" key="3">
    <source>
        <dbReference type="EMBL" id="CAL8092967.1"/>
    </source>
</evidence>
<feature type="transmembrane region" description="Helical" evidence="2">
    <location>
        <begin position="113"/>
        <end position="134"/>
    </location>
</feature>
<keyword evidence="2" id="KW-1133">Transmembrane helix</keyword>
<feature type="region of interest" description="Disordered" evidence="1">
    <location>
        <begin position="267"/>
        <end position="293"/>
    </location>
</feature>
<accession>A0ABP1QBF0</accession>
<dbReference type="EMBL" id="CAXLJM020000026">
    <property type="protein sequence ID" value="CAL8092967.1"/>
    <property type="molecule type" value="Genomic_DNA"/>
</dbReference>
<protein>
    <submittedName>
        <fullName evidence="3">Uncharacterized protein</fullName>
    </submittedName>
</protein>
<keyword evidence="2" id="KW-0472">Membrane</keyword>
<keyword evidence="2" id="KW-0812">Transmembrane</keyword>
<reference evidence="3 4" key="1">
    <citation type="submission" date="2024-08" db="EMBL/GenBank/DDBJ databases">
        <authorList>
            <person name="Cucini C."/>
            <person name="Frati F."/>
        </authorList>
    </citation>
    <scope>NUCLEOTIDE SEQUENCE [LARGE SCALE GENOMIC DNA]</scope>
</reference>
<organism evidence="3 4">
    <name type="scientific">Orchesella dallaii</name>
    <dbReference type="NCBI Taxonomy" id="48710"/>
    <lineage>
        <taxon>Eukaryota</taxon>
        <taxon>Metazoa</taxon>
        <taxon>Ecdysozoa</taxon>
        <taxon>Arthropoda</taxon>
        <taxon>Hexapoda</taxon>
        <taxon>Collembola</taxon>
        <taxon>Entomobryomorpha</taxon>
        <taxon>Entomobryoidea</taxon>
        <taxon>Orchesellidae</taxon>
        <taxon>Orchesellinae</taxon>
        <taxon>Orchesella</taxon>
    </lineage>
</organism>
<evidence type="ECO:0000256" key="1">
    <source>
        <dbReference type="SAM" id="MobiDB-lite"/>
    </source>
</evidence>
<dbReference type="Proteomes" id="UP001642540">
    <property type="component" value="Unassembled WGS sequence"/>
</dbReference>
<name>A0ABP1QBF0_9HEXA</name>
<sequence>MSSWKAIPAKSLCRIFAILNMFVGVIAILYWSCLQSVTRNFRNIGWKDMLFFLDDKINISISENCGNDYLGSVSPTQLADLIENSLEFYLVACMIFGAKGLAQFFVTCCRPCMVIISCIHLLIIDLLASSLMLFGLCKFRQPELCALEYSDIFHQSRLQTKMTAITFAIVWILKLPELIALICLIRDQKRLLAKGERRSKGVRRSDAFRTPMTSRANSYLGEVFDKDETVALHQVNSDEDEEDDDDIKFFARNDKCKFIEIELTEGRNNNEANQNSGDGDITDLKLNNTKFHH</sequence>
<gene>
    <name evidence="3" type="ORF">ODALV1_LOCUS8365</name>
</gene>
<proteinExistence type="predicted"/>
<evidence type="ECO:0000313" key="4">
    <source>
        <dbReference type="Proteomes" id="UP001642540"/>
    </source>
</evidence>
<evidence type="ECO:0000256" key="2">
    <source>
        <dbReference type="SAM" id="Phobius"/>
    </source>
</evidence>
<feature type="compositionally biased region" description="Polar residues" evidence="1">
    <location>
        <begin position="267"/>
        <end position="277"/>
    </location>
</feature>